<comment type="caution">
    <text evidence="3">The sequence shown here is derived from an EMBL/GenBank/DDBJ whole genome shotgun (WGS) entry which is preliminary data.</text>
</comment>
<evidence type="ECO:0000256" key="2">
    <source>
        <dbReference type="SAM" id="SignalP"/>
    </source>
</evidence>
<dbReference type="Proteomes" id="UP000759246">
    <property type="component" value="Unassembled WGS sequence"/>
</dbReference>
<evidence type="ECO:0000256" key="1">
    <source>
        <dbReference type="SAM" id="MobiDB-lite"/>
    </source>
</evidence>
<reference evidence="3" key="1">
    <citation type="submission" date="2020-04" db="EMBL/GenBank/DDBJ databases">
        <title>Deep metagenomics examines the oral microbiome during advanced dental caries in children, revealing novel taxa and co-occurrences with host molecules.</title>
        <authorList>
            <person name="Baker J.L."/>
            <person name="Morton J.T."/>
            <person name="Dinis M."/>
            <person name="Alvarez R."/>
            <person name="Tran N.C."/>
            <person name="Knight R."/>
            <person name="Edlund A."/>
        </authorList>
    </citation>
    <scope>NUCLEOTIDE SEQUENCE</scope>
    <source>
        <strain evidence="3">JCVI_30_bin.13</strain>
    </source>
</reference>
<organism evidence="3 4">
    <name type="scientific">Actinomyces bouchesdurhonensis</name>
    <dbReference type="NCBI Taxonomy" id="1852361"/>
    <lineage>
        <taxon>Bacteria</taxon>
        <taxon>Bacillati</taxon>
        <taxon>Actinomycetota</taxon>
        <taxon>Actinomycetes</taxon>
        <taxon>Actinomycetales</taxon>
        <taxon>Actinomycetaceae</taxon>
        <taxon>Actinomyces</taxon>
    </lineage>
</organism>
<dbReference type="InterPro" id="IPR006311">
    <property type="entry name" value="TAT_signal"/>
</dbReference>
<protein>
    <submittedName>
        <fullName evidence="3">Cell wall protein</fullName>
    </submittedName>
</protein>
<dbReference type="EMBL" id="JABZGF010000251">
    <property type="protein sequence ID" value="MBF0966930.1"/>
    <property type="molecule type" value="Genomic_DNA"/>
</dbReference>
<dbReference type="PROSITE" id="PS51318">
    <property type="entry name" value="TAT"/>
    <property type="match status" value="1"/>
</dbReference>
<proteinExistence type="predicted"/>
<evidence type="ECO:0000313" key="3">
    <source>
        <dbReference type="EMBL" id="MBF0966930.1"/>
    </source>
</evidence>
<accession>A0A929RPV8</accession>
<gene>
    <name evidence="3" type="ORF">HXK09_07235</name>
</gene>
<name>A0A929RPV8_9ACTO</name>
<sequence>MRTGRRVLATGAALALVTAATVTMFAPRSAQADAQPFTLSQYVSSTSTTVCNTDPVITTYHGTVVLDIPVTTLLAGHEAEIRAAAAQGFSPHDSGSNNNPDITLTVSVPEEARLGTSRAKSTSSLLAYTSFSPNDDITRVTANIQLKDLSWQQLLDIYDAEQANPGQHTIKVQVPYAVGTTDPAEAARLASEQVTVTGTFNFFASSTTPAQVFSFDKKTLTLAESPTDCFASAPTRTTRWVDEEDGHDLQPPKTGQNFFQPAGIPDYELSTWELSSDRLTGIYKYKKVFGTLPVNGDDPTIGTAFKIGTDENPPTQKEEIHAESKNSLLTTENVVHLDDLRGGRIADLLQKYEETPNAFNDIGLKNTHLGFTTQITLPTQLKFSDPSAISVTGLPQGFSAKTVAVDGQSATVTVDFDNPDQITTIEALKDAMAGLQGEAVITIKKIAFADSATADSDYTIDHLTQGIISVDVEKQLGAIVRPGWPSPACPPTMGDDDTVEPAFPRFVVGTLFDPPPPSCPPSGILLSAEWRVPMVGPSAGWDEAPLMKHPLKYTTSESHPYVTRLSFKPGPTPTPTPTTVTPSVPPTPATQLAKTGALTGEVLILATVTGAIGAAAMRRKRS</sequence>
<evidence type="ECO:0000313" key="4">
    <source>
        <dbReference type="Proteomes" id="UP000759246"/>
    </source>
</evidence>
<feature type="chain" id="PRO_5036942621" evidence="2">
    <location>
        <begin position="33"/>
        <end position="622"/>
    </location>
</feature>
<keyword evidence="2" id="KW-0732">Signal</keyword>
<feature type="region of interest" description="Disordered" evidence="1">
    <location>
        <begin position="566"/>
        <end position="586"/>
    </location>
</feature>
<feature type="signal peptide" evidence="2">
    <location>
        <begin position="1"/>
        <end position="32"/>
    </location>
</feature>
<dbReference type="AlphaFoldDB" id="A0A929RPV8"/>